<keyword evidence="1 4" id="KW-0547">Nucleotide-binding</keyword>
<dbReference type="Gene3D" id="3.40.50.300">
    <property type="entry name" value="P-loop containing nucleotide triphosphate hydrolases"/>
    <property type="match status" value="1"/>
</dbReference>
<dbReference type="InterPro" id="IPR053930">
    <property type="entry name" value="RapZ-like_N"/>
</dbReference>
<dbReference type="SUPFAM" id="SSF52540">
    <property type="entry name" value="P-loop containing nucleoside triphosphate hydrolases"/>
    <property type="match status" value="1"/>
</dbReference>
<feature type="binding site" evidence="4">
    <location>
        <begin position="59"/>
        <end position="62"/>
    </location>
    <ligand>
        <name>GTP</name>
        <dbReference type="ChEBI" id="CHEBI:37565"/>
    </ligand>
</feature>
<reference evidence="8 10" key="3">
    <citation type="submission" date="2020-11" db="EMBL/GenBank/DDBJ databases">
        <title>Closed and high quality bacterial genomes of the OMM12 community.</title>
        <authorList>
            <person name="Marbouty M."/>
            <person name="Lamy-Besnier Q."/>
            <person name="Debarbieux L."/>
            <person name="Koszul R."/>
        </authorList>
    </citation>
    <scope>NUCLEOTIDE SEQUENCE [LARGE SCALE GENOMIC DNA]</scope>
    <source>
        <strain evidence="8 10">KB18</strain>
    </source>
</reference>
<dbReference type="InterPro" id="IPR027417">
    <property type="entry name" value="P-loop_NTPase"/>
</dbReference>
<keyword evidence="3 4" id="KW-0342">GTP-binding</keyword>
<dbReference type="PIRSF" id="PIRSF005052">
    <property type="entry name" value="P-loopkin"/>
    <property type="match status" value="1"/>
</dbReference>
<evidence type="ECO:0000313" key="7">
    <source>
        <dbReference type="EMBL" id="ASB42727.1"/>
    </source>
</evidence>
<dbReference type="Pfam" id="PF22740">
    <property type="entry name" value="PapZ_C"/>
    <property type="match status" value="1"/>
</dbReference>
<name>A0A1Z2XW95_9FIRM</name>
<organism evidence="8 10">
    <name type="scientific">Acutalibacter muris</name>
    <dbReference type="NCBI Taxonomy" id="1796620"/>
    <lineage>
        <taxon>Bacteria</taxon>
        <taxon>Bacillati</taxon>
        <taxon>Bacillota</taxon>
        <taxon>Clostridia</taxon>
        <taxon>Eubacteriales</taxon>
        <taxon>Acutalibacteraceae</taxon>
        <taxon>Acutalibacter</taxon>
    </lineage>
</organism>
<dbReference type="NCBIfam" id="NF003828">
    <property type="entry name" value="PRK05416.1"/>
    <property type="match status" value="1"/>
</dbReference>
<dbReference type="Proteomes" id="UP000196710">
    <property type="component" value="Chromosome"/>
</dbReference>
<evidence type="ECO:0000256" key="4">
    <source>
        <dbReference type="HAMAP-Rule" id="MF_00636"/>
    </source>
</evidence>
<dbReference type="GO" id="GO:0005525">
    <property type="term" value="F:GTP binding"/>
    <property type="evidence" value="ECO:0007669"/>
    <property type="project" value="UniProtKB-UniRule"/>
</dbReference>
<feature type="domain" description="RapZ C-terminal" evidence="6">
    <location>
        <begin position="164"/>
        <end position="283"/>
    </location>
</feature>
<keyword evidence="9" id="KW-1185">Reference proteome</keyword>
<dbReference type="HAMAP" id="MF_00636">
    <property type="entry name" value="RapZ_like"/>
    <property type="match status" value="1"/>
</dbReference>
<reference evidence="9" key="2">
    <citation type="submission" date="2017-05" db="EMBL/GenBank/DDBJ databases">
        <title>Improved OligoMM genomes.</title>
        <authorList>
            <person name="Garzetti D."/>
        </authorList>
    </citation>
    <scope>NUCLEOTIDE SEQUENCE [LARGE SCALE GENOMIC DNA]</scope>
    <source>
        <strain evidence="9">KB18</strain>
    </source>
</reference>
<dbReference type="EMBL" id="CP065321">
    <property type="protein sequence ID" value="QQR30130.1"/>
    <property type="molecule type" value="Genomic_DNA"/>
</dbReference>
<sequence length="286" mass="31894">MEFVVLTGLSGAGKTQAMHSMEDIGFFCVDNLPPALIPVFYDLCAESESTMGRVAVVSDTRGGELFKSFFTAMKTLKEDKKPYRILFLDASDGVLVRRFKETRRKHPLSDDLAGSLEQAVRLERDMLRPVRESADFVIDTTGLSPAQLRGRIAEQFLSSASDSMSVHCISFGFKHGIPMEADLVVDVRCLPNPFYDPELRPKTGLDPDVRDYVMEKEETIGFVARYMALLDYLLPLYEKEGKSQLVVAVGCTGGHHRSVALAQYICDYLGEKGVKASVTHRDMLKH</sequence>
<dbReference type="PANTHER" id="PTHR30448">
    <property type="entry name" value="RNASE ADAPTER PROTEIN RAPZ"/>
    <property type="match status" value="1"/>
</dbReference>
<dbReference type="EMBL" id="CP021422">
    <property type="protein sequence ID" value="ASB42727.1"/>
    <property type="molecule type" value="Genomic_DNA"/>
</dbReference>
<feature type="binding site" evidence="4">
    <location>
        <begin position="8"/>
        <end position="15"/>
    </location>
    <ligand>
        <name>ATP</name>
        <dbReference type="ChEBI" id="CHEBI:30616"/>
    </ligand>
</feature>
<evidence type="ECO:0000259" key="6">
    <source>
        <dbReference type="Pfam" id="PF22740"/>
    </source>
</evidence>
<protein>
    <submittedName>
        <fullName evidence="8">RNase adapter RapZ</fullName>
    </submittedName>
    <submittedName>
        <fullName evidence="7">RNase adaptor protein RapZ</fullName>
    </submittedName>
</protein>
<proteinExistence type="inferred from homology"/>
<dbReference type="GO" id="GO:0005524">
    <property type="term" value="F:ATP binding"/>
    <property type="evidence" value="ECO:0007669"/>
    <property type="project" value="UniProtKB-UniRule"/>
</dbReference>
<accession>A0A1Z2XW95</accession>
<dbReference type="InterPro" id="IPR053931">
    <property type="entry name" value="RapZ_C"/>
</dbReference>
<reference evidence="7" key="1">
    <citation type="journal article" date="2017" name="Genome Announc.">
        <title>High-Quality Whole-Genome Sequences of the Oligo-Mouse-Microbiota Bacterial Community.</title>
        <authorList>
            <person name="Garzetti D."/>
            <person name="Brugiroux S."/>
            <person name="Bunk B."/>
            <person name="Pukall R."/>
            <person name="McCoy K.D."/>
            <person name="Macpherson A.J."/>
            <person name="Stecher B."/>
        </authorList>
    </citation>
    <scope>NUCLEOTIDE SEQUENCE</scope>
    <source>
        <strain evidence="7">KB18</strain>
    </source>
</reference>
<evidence type="ECO:0000256" key="1">
    <source>
        <dbReference type="ARBA" id="ARBA00022741"/>
    </source>
</evidence>
<evidence type="ECO:0000313" key="9">
    <source>
        <dbReference type="Proteomes" id="UP000196710"/>
    </source>
</evidence>
<feature type="domain" description="RapZ-like N-terminal" evidence="5">
    <location>
        <begin position="1"/>
        <end position="158"/>
    </location>
</feature>
<evidence type="ECO:0000259" key="5">
    <source>
        <dbReference type="Pfam" id="PF03668"/>
    </source>
</evidence>
<evidence type="ECO:0000256" key="3">
    <source>
        <dbReference type="ARBA" id="ARBA00023134"/>
    </source>
</evidence>
<evidence type="ECO:0000256" key="2">
    <source>
        <dbReference type="ARBA" id="ARBA00022840"/>
    </source>
</evidence>
<evidence type="ECO:0000313" key="8">
    <source>
        <dbReference type="EMBL" id="QQR30130.1"/>
    </source>
</evidence>
<evidence type="ECO:0000313" key="10">
    <source>
        <dbReference type="Proteomes" id="UP000596035"/>
    </source>
</evidence>
<dbReference type="Pfam" id="PF03668">
    <property type="entry name" value="RapZ-like_N"/>
    <property type="match status" value="1"/>
</dbReference>
<dbReference type="PANTHER" id="PTHR30448:SF0">
    <property type="entry name" value="RNASE ADAPTER PROTEIN RAPZ"/>
    <property type="match status" value="1"/>
</dbReference>
<dbReference type="Proteomes" id="UP000596035">
    <property type="component" value="Chromosome"/>
</dbReference>
<dbReference type="RefSeq" id="WP_066542051.1">
    <property type="nucleotide sequence ID" value="NZ_CAPVCI010000004.1"/>
</dbReference>
<dbReference type="KEGG" id="amur:ADH66_09385"/>
<gene>
    <name evidence="8" type="primary">rapZ</name>
    <name evidence="7" type="ORF">ADH66_09385</name>
    <name evidence="8" type="ORF">I5Q82_19425</name>
</gene>
<dbReference type="InterPro" id="IPR005337">
    <property type="entry name" value="RapZ-like"/>
</dbReference>
<dbReference type="AlphaFoldDB" id="A0A1Z2XW95"/>
<keyword evidence="2 4" id="KW-0067">ATP-binding</keyword>